<feature type="transmembrane region" description="Helical" evidence="1">
    <location>
        <begin position="77"/>
        <end position="97"/>
    </location>
</feature>
<keyword evidence="1" id="KW-1133">Transmembrane helix</keyword>
<feature type="transmembrane region" description="Helical" evidence="1">
    <location>
        <begin position="235"/>
        <end position="253"/>
    </location>
</feature>
<dbReference type="OrthoDB" id="3693644at2"/>
<dbReference type="EMBL" id="QTUC01000001">
    <property type="protein sequence ID" value="REF36638.1"/>
    <property type="molecule type" value="Genomic_DNA"/>
</dbReference>
<keyword evidence="3" id="KW-0645">Protease</keyword>
<keyword evidence="3" id="KW-0378">Hydrolase</keyword>
<dbReference type="PANTHER" id="PTHR35797">
    <property type="entry name" value="PROTEASE-RELATED"/>
    <property type="match status" value="1"/>
</dbReference>
<feature type="transmembrane region" description="Helical" evidence="1">
    <location>
        <begin position="148"/>
        <end position="170"/>
    </location>
</feature>
<keyword evidence="1" id="KW-0472">Membrane</keyword>
<dbReference type="InterPro" id="IPR042150">
    <property type="entry name" value="MmRce1-like"/>
</dbReference>
<name>A0A3D9V4G7_THECX</name>
<dbReference type="PANTHER" id="PTHR35797:SF1">
    <property type="entry name" value="PROTEASE"/>
    <property type="match status" value="1"/>
</dbReference>
<accession>A0A3D9V4G7</accession>
<gene>
    <name evidence="3" type="ORF">DFJ64_2053</name>
</gene>
<feature type="domain" description="CAAX prenyl protease 2/Lysostaphin resistance protein A-like" evidence="2">
    <location>
        <begin position="116"/>
        <end position="217"/>
    </location>
</feature>
<comment type="caution">
    <text evidence="3">The sequence shown here is derived from an EMBL/GenBank/DDBJ whole genome shotgun (WGS) entry which is preliminary data.</text>
</comment>
<evidence type="ECO:0000313" key="4">
    <source>
        <dbReference type="Proteomes" id="UP000256485"/>
    </source>
</evidence>
<dbReference type="AlphaFoldDB" id="A0A3D9V4G7"/>
<dbReference type="RefSeq" id="WP_115850243.1">
    <property type="nucleotide sequence ID" value="NZ_QTUC01000001.1"/>
</dbReference>
<keyword evidence="4" id="KW-1185">Reference proteome</keyword>
<proteinExistence type="predicted"/>
<dbReference type="GO" id="GO:0004175">
    <property type="term" value="F:endopeptidase activity"/>
    <property type="evidence" value="ECO:0007669"/>
    <property type="project" value="UniProtKB-ARBA"/>
</dbReference>
<reference evidence="3 4" key="1">
    <citation type="submission" date="2018-08" db="EMBL/GenBank/DDBJ databases">
        <title>Sequencing the genomes of 1000 actinobacteria strains.</title>
        <authorList>
            <person name="Klenk H.-P."/>
        </authorList>
    </citation>
    <scope>NUCLEOTIDE SEQUENCE [LARGE SCALE GENOMIC DNA]</scope>
    <source>
        <strain evidence="3 4">DSM 22891</strain>
    </source>
</reference>
<organism evidence="3 4">
    <name type="scientific">Thermasporomyces composti</name>
    <dbReference type="NCBI Taxonomy" id="696763"/>
    <lineage>
        <taxon>Bacteria</taxon>
        <taxon>Bacillati</taxon>
        <taxon>Actinomycetota</taxon>
        <taxon>Actinomycetes</taxon>
        <taxon>Propionibacteriales</taxon>
        <taxon>Nocardioidaceae</taxon>
        <taxon>Thermasporomyces</taxon>
    </lineage>
</organism>
<feature type="transmembrane region" description="Helical" evidence="1">
    <location>
        <begin position="109"/>
        <end position="128"/>
    </location>
</feature>
<feature type="transmembrane region" description="Helical" evidence="1">
    <location>
        <begin position="177"/>
        <end position="199"/>
    </location>
</feature>
<dbReference type="GO" id="GO:0080120">
    <property type="term" value="P:CAAX-box protein maturation"/>
    <property type="evidence" value="ECO:0007669"/>
    <property type="project" value="UniProtKB-ARBA"/>
</dbReference>
<dbReference type="InterPro" id="IPR003675">
    <property type="entry name" value="Rce1/LyrA-like_dom"/>
</dbReference>
<evidence type="ECO:0000313" key="3">
    <source>
        <dbReference type="EMBL" id="REF36638.1"/>
    </source>
</evidence>
<evidence type="ECO:0000259" key="2">
    <source>
        <dbReference type="Pfam" id="PF02517"/>
    </source>
</evidence>
<protein>
    <submittedName>
        <fullName evidence="3">CAAX prenyl protease-like protein</fullName>
    </submittedName>
</protein>
<evidence type="ECO:0000256" key="1">
    <source>
        <dbReference type="SAM" id="Phobius"/>
    </source>
</evidence>
<dbReference type="Pfam" id="PF02517">
    <property type="entry name" value="Rce1-like"/>
    <property type="match status" value="1"/>
</dbReference>
<dbReference type="Proteomes" id="UP000256485">
    <property type="component" value="Unassembled WGS sequence"/>
</dbReference>
<dbReference type="GO" id="GO:0006508">
    <property type="term" value="P:proteolysis"/>
    <property type="evidence" value="ECO:0007669"/>
    <property type="project" value="UniProtKB-KW"/>
</dbReference>
<keyword evidence="1" id="KW-0812">Transmembrane</keyword>
<sequence>MSNRRGVIAFLLLTLGISWSSWFVERLVFGWSLVNPLAQLPGAFAPAVAAVVVRQWITREGFGDAAFAPKFRAAWRWYLVAWLGPLAVTAAGLAIAAGLGRWRPDLSPLGGLVVILPILTIVLVPVYWGEEFGWTGYLRARLLPGRPLAAVLVTGLIWGVWHVPLAFLGYIEFSNNLVALPVWTVFFVLQQIPLSWLYLASKTVWVPSLAHAGNNMVIGLITEVLLVEHGDLDTVSVMFVLSVPLGIAALFMVRGRLLGRRASAESAHAHHTSTMAPTRDVVSSIR</sequence>